<dbReference type="SUPFAM" id="SSF46785">
    <property type="entry name" value="Winged helix' DNA-binding domain"/>
    <property type="match status" value="1"/>
</dbReference>
<evidence type="ECO:0000256" key="2">
    <source>
        <dbReference type="ARBA" id="ARBA00023125"/>
    </source>
</evidence>
<dbReference type="SMART" id="SM00345">
    <property type="entry name" value="HTH_GNTR"/>
    <property type="match status" value="1"/>
</dbReference>
<dbReference type="SUPFAM" id="SSF48008">
    <property type="entry name" value="GntR ligand-binding domain-like"/>
    <property type="match status" value="1"/>
</dbReference>
<dbReference type="STRING" id="1121003.SAMN03080618_03016"/>
<dbReference type="PRINTS" id="PR00035">
    <property type="entry name" value="HTHGNTR"/>
</dbReference>
<evidence type="ECO:0000256" key="1">
    <source>
        <dbReference type="ARBA" id="ARBA00023015"/>
    </source>
</evidence>
<reference evidence="6" key="1">
    <citation type="submission" date="2016-10" db="EMBL/GenBank/DDBJ databases">
        <authorList>
            <person name="Varghese N."/>
            <person name="Submissions S."/>
        </authorList>
    </citation>
    <scope>NUCLEOTIDE SEQUENCE [LARGE SCALE GENOMIC DNA]</scope>
    <source>
        <strain evidence="6">DSM 21857</strain>
    </source>
</reference>
<evidence type="ECO:0000259" key="4">
    <source>
        <dbReference type="PROSITE" id="PS50949"/>
    </source>
</evidence>
<dbReference type="InterPro" id="IPR008920">
    <property type="entry name" value="TF_FadR/GntR_C"/>
</dbReference>
<dbReference type="Gene3D" id="1.10.10.10">
    <property type="entry name" value="Winged helix-like DNA-binding domain superfamily/Winged helix DNA-binding domain"/>
    <property type="match status" value="1"/>
</dbReference>
<dbReference type="Proteomes" id="UP000242763">
    <property type="component" value="Unassembled WGS sequence"/>
</dbReference>
<keyword evidence="1" id="KW-0805">Transcription regulation</keyword>
<dbReference type="Pfam" id="PF00392">
    <property type="entry name" value="GntR"/>
    <property type="match status" value="1"/>
</dbReference>
<accession>A0A1I3RFM6</accession>
<evidence type="ECO:0000313" key="5">
    <source>
        <dbReference type="EMBL" id="SFJ45065.1"/>
    </source>
</evidence>
<dbReference type="GO" id="GO:0003700">
    <property type="term" value="F:DNA-binding transcription factor activity"/>
    <property type="evidence" value="ECO:0007669"/>
    <property type="project" value="InterPro"/>
</dbReference>
<dbReference type="Gene3D" id="1.20.120.530">
    <property type="entry name" value="GntR ligand-binding domain-like"/>
    <property type="match status" value="1"/>
</dbReference>
<dbReference type="PANTHER" id="PTHR43537:SF47">
    <property type="entry name" value="REGULATORY PROTEIN GNTR HTH"/>
    <property type="match status" value="1"/>
</dbReference>
<dbReference type="InterPro" id="IPR036390">
    <property type="entry name" value="WH_DNA-bd_sf"/>
</dbReference>
<dbReference type="AlphaFoldDB" id="A0A1I3RFM6"/>
<dbReference type="Pfam" id="PF07729">
    <property type="entry name" value="FCD"/>
    <property type="match status" value="1"/>
</dbReference>
<dbReference type="EMBL" id="FORF01000019">
    <property type="protein sequence ID" value="SFJ45065.1"/>
    <property type="molecule type" value="Genomic_DNA"/>
</dbReference>
<gene>
    <name evidence="5" type="ORF">SAMN03080618_03016</name>
</gene>
<sequence length="287" mass="32696">MAFQDTRCSVTRAIWLNLDRLMDAATFVRQTGKIGEEMSETPRRFEPLKVASAYEMVAEAIEREITSGRLKPGDEIGTEAQLVRQFGVNRSTVREGIRVLEQSGLVRREAARKLFVCTPHYGELSSRMSRALMMSEVTFRELYETSMVLELGAIEGAVAHADDDDLDALEMNFQASETAIDDPVNLANLDTRFHELIARASHNRVLQLAREPAGLLFFPTSEMICRMVPEGARRMVDAHRELIDAIRDRDRDRARLWMARHVNDWKRGFERTGRSIDEPVARARMQG</sequence>
<dbReference type="SMART" id="SM00895">
    <property type="entry name" value="FCD"/>
    <property type="match status" value="1"/>
</dbReference>
<keyword evidence="3" id="KW-0804">Transcription</keyword>
<dbReference type="InterPro" id="IPR011711">
    <property type="entry name" value="GntR_C"/>
</dbReference>
<keyword evidence="2 5" id="KW-0238">DNA-binding</keyword>
<name>A0A1I3RFM6_9HYPH</name>
<dbReference type="PROSITE" id="PS50949">
    <property type="entry name" value="HTH_GNTR"/>
    <property type="match status" value="1"/>
</dbReference>
<organism evidence="5 6">
    <name type="scientific">Aquamicrobium aerolatum DSM 21857</name>
    <dbReference type="NCBI Taxonomy" id="1121003"/>
    <lineage>
        <taxon>Bacteria</taxon>
        <taxon>Pseudomonadati</taxon>
        <taxon>Pseudomonadota</taxon>
        <taxon>Alphaproteobacteria</taxon>
        <taxon>Hyphomicrobiales</taxon>
        <taxon>Phyllobacteriaceae</taxon>
        <taxon>Aerobium</taxon>
    </lineage>
</organism>
<feature type="domain" description="HTH gntR-type" evidence="4">
    <location>
        <begin position="51"/>
        <end position="119"/>
    </location>
</feature>
<evidence type="ECO:0000256" key="3">
    <source>
        <dbReference type="ARBA" id="ARBA00023163"/>
    </source>
</evidence>
<evidence type="ECO:0000313" key="6">
    <source>
        <dbReference type="Proteomes" id="UP000242763"/>
    </source>
</evidence>
<dbReference type="CDD" id="cd07377">
    <property type="entry name" value="WHTH_GntR"/>
    <property type="match status" value="1"/>
</dbReference>
<dbReference type="InterPro" id="IPR000524">
    <property type="entry name" value="Tscrpt_reg_HTH_GntR"/>
</dbReference>
<dbReference type="GO" id="GO:0003677">
    <property type="term" value="F:DNA binding"/>
    <property type="evidence" value="ECO:0007669"/>
    <property type="project" value="UniProtKB-KW"/>
</dbReference>
<keyword evidence="6" id="KW-1185">Reference proteome</keyword>
<dbReference type="InterPro" id="IPR036388">
    <property type="entry name" value="WH-like_DNA-bd_sf"/>
</dbReference>
<protein>
    <submittedName>
        <fullName evidence="5">DNA-binding transcriptional regulator, FadR family</fullName>
    </submittedName>
</protein>
<dbReference type="PANTHER" id="PTHR43537">
    <property type="entry name" value="TRANSCRIPTIONAL REGULATOR, GNTR FAMILY"/>
    <property type="match status" value="1"/>
</dbReference>
<proteinExistence type="predicted"/>